<feature type="transmembrane region" description="Helical" evidence="7">
    <location>
        <begin position="113"/>
        <end position="133"/>
    </location>
</feature>
<dbReference type="SUPFAM" id="SSF81338">
    <property type="entry name" value="Aquaporin-like"/>
    <property type="match status" value="1"/>
</dbReference>
<evidence type="ECO:0000256" key="3">
    <source>
        <dbReference type="ARBA" id="ARBA00022692"/>
    </source>
</evidence>
<dbReference type="PRINTS" id="PR00783">
    <property type="entry name" value="MINTRINSICP"/>
</dbReference>
<dbReference type="InterPro" id="IPR000425">
    <property type="entry name" value="MIP"/>
</dbReference>
<evidence type="ECO:0000313" key="9">
    <source>
        <dbReference type="Proteomes" id="UP000178486"/>
    </source>
</evidence>
<keyword evidence="5 7" id="KW-0472">Membrane</keyword>
<dbReference type="Proteomes" id="UP000178486">
    <property type="component" value="Unassembled WGS sequence"/>
</dbReference>
<protein>
    <recommendedName>
        <fullName evidence="10">Aquaporin</fullName>
    </recommendedName>
</protein>
<keyword evidence="6" id="KW-0813">Transport</keyword>
<accession>A0A1F7JG11</accession>
<reference evidence="8 9" key="1">
    <citation type="journal article" date="2016" name="Nat. Commun.">
        <title>Thousands of microbial genomes shed light on interconnected biogeochemical processes in an aquifer system.</title>
        <authorList>
            <person name="Anantharaman K."/>
            <person name="Brown C.T."/>
            <person name="Hug L.A."/>
            <person name="Sharon I."/>
            <person name="Castelle C.J."/>
            <person name="Probst A.J."/>
            <person name="Thomas B.C."/>
            <person name="Singh A."/>
            <person name="Wilkins M.J."/>
            <person name="Karaoz U."/>
            <person name="Brodie E.L."/>
            <person name="Williams K.H."/>
            <person name="Hubbard S.S."/>
            <person name="Banfield J.F."/>
        </authorList>
    </citation>
    <scope>NUCLEOTIDE SEQUENCE [LARGE SCALE GENOMIC DNA]</scope>
</reference>
<comment type="subcellular location">
    <subcellularLocation>
        <location evidence="1">Membrane</location>
        <topology evidence="1">Multi-pass membrane protein</topology>
    </subcellularLocation>
</comment>
<dbReference type="GO" id="GO:0015250">
    <property type="term" value="F:water channel activity"/>
    <property type="evidence" value="ECO:0007669"/>
    <property type="project" value="TreeGrafter"/>
</dbReference>
<evidence type="ECO:0000256" key="6">
    <source>
        <dbReference type="RuleBase" id="RU000477"/>
    </source>
</evidence>
<gene>
    <name evidence="8" type="ORF">A3B56_01895</name>
</gene>
<evidence type="ECO:0000256" key="5">
    <source>
        <dbReference type="ARBA" id="ARBA00023136"/>
    </source>
</evidence>
<feature type="transmembrane region" description="Helical" evidence="7">
    <location>
        <begin position="145"/>
        <end position="165"/>
    </location>
</feature>
<keyword evidence="4 7" id="KW-1133">Transmembrane helix</keyword>
<dbReference type="InterPro" id="IPR023271">
    <property type="entry name" value="Aquaporin-like"/>
</dbReference>
<dbReference type="EMBL" id="MGAU01000030">
    <property type="protein sequence ID" value="OGK54535.1"/>
    <property type="molecule type" value="Genomic_DNA"/>
</dbReference>
<evidence type="ECO:0008006" key="10">
    <source>
        <dbReference type="Google" id="ProtNLM"/>
    </source>
</evidence>
<dbReference type="AlphaFoldDB" id="A0A1F7JG11"/>
<feature type="transmembrane region" description="Helical" evidence="7">
    <location>
        <begin position="72"/>
        <end position="93"/>
    </location>
</feature>
<feature type="transmembrane region" description="Helical" evidence="7">
    <location>
        <begin position="7"/>
        <end position="26"/>
    </location>
</feature>
<organism evidence="8 9">
    <name type="scientific">Candidatus Roizmanbacteria bacterium RIFCSPLOWO2_01_FULL_45_11</name>
    <dbReference type="NCBI Taxonomy" id="1802070"/>
    <lineage>
        <taxon>Bacteria</taxon>
        <taxon>Candidatus Roizmaniibacteriota</taxon>
    </lineage>
</organism>
<feature type="transmembrane region" description="Helical" evidence="7">
    <location>
        <begin position="32"/>
        <end position="51"/>
    </location>
</feature>
<dbReference type="Pfam" id="PF00230">
    <property type="entry name" value="MIP"/>
    <property type="match status" value="1"/>
</dbReference>
<dbReference type="PANTHER" id="PTHR19139:SF199">
    <property type="entry name" value="MIP17260P"/>
    <property type="match status" value="1"/>
</dbReference>
<comment type="similarity">
    <text evidence="2 6">Belongs to the MIP/aquaporin (TC 1.A.8) family.</text>
</comment>
<dbReference type="GO" id="GO:0005886">
    <property type="term" value="C:plasma membrane"/>
    <property type="evidence" value="ECO:0007669"/>
    <property type="project" value="TreeGrafter"/>
</dbReference>
<dbReference type="PANTHER" id="PTHR19139">
    <property type="entry name" value="AQUAPORIN TRANSPORTER"/>
    <property type="match status" value="1"/>
</dbReference>
<evidence type="ECO:0000256" key="4">
    <source>
        <dbReference type="ARBA" id="ARBA00022989"/>
    </source>
</evidence>
<comment type="caution">
    <text evidence="8">The sequence shown here is derived from an EMBL/GenBank/DDBJ whole genome shotgun (WGS) entry which is preliminary data.</text>
</comment>
<evidence type="ECO:0000256" key="7">
    <source>
        <dbReference type="SAM" id="Phobius"/>
    </source>
</evidence>
<evidence type="ECO:0000256" key="1">
    <source>
        <dbReference type="ARBA" id="ARBA00004141"/>
    </source>
</evidence>
<evidence type="ECO:0000256" key="2">
    <source>
        <dbReference type="ARBA" id="ARBA00006175"/>
    </source>
</evidence>
<evidence type="ECO:0000313" key="8">
    <source>
        <dbReference type="EMBL" id="OGK54535.1"/>
    </source>
</evidence>
<sequence>MKQVYIAEFFGTCILSLVVLTMVASSSVYTPFAVGFTLLLLVYLLGPISGCHINPAVTTGLWYMKKITSSEALSYIAAQFSGGVVAIFLASLFVTDLAARLKPLQERVVLDPIVGLAEAFGTLVLGVGVMSVVSGKVKAEMSGVAIGGSLLIGILIAGSASNAVLNPAVALALGSLNIFYIAGPMIGAALGMRLYSFLISETPRRQKKVKVAR</sequence>
<dbReference type="Gene3D" id="1.20.1080.10">
    <property type="entry name" value="Glycerol uptake facilitator protein"/>
    <property type="match status" value="1"/>
</dbReference>
<feature type="transmembrane region" description="Helical" evidence="7">
    <location>
        <begin position="177"/>
        <end position="198"/>
    </location>
</feature>
<proteinExistence type="inferred from homology"/>
<dbReference type="InterPro" id="IPR034294">
    <property type="entry name" value="Aquaporin_transptr"/>
</dbReference>
<name>A0A1F7JG11_9BACT</name>
<keyword evidence="3 6" id="KW-0812">Transmembrane</keyword>